<evidence type="ECO:0000313" key="3">
    <source>
        <dbReference type="EMBL" id="SEW07742.1"/>
    </source>
</evidence>
<keyword evidence="1" id="KW-1133">Transmembrane helix</keyword>
<keyword evidence="1" id="KW-0472">Membrane</keyword>
<dbReference type="Pfam" id="PF02470">
    <property type="entry name" value="MlaD"/>
    <property type="match status" value="1"/>
</dbReference>
<name>A0A1I0P0S1_9BACT</name>
<evidence type="ECO:0000256" key="1">
    <source>
        <dbReference type="SAM" id="Phobius"/>
    </source>
</evidence>
<evidence type="ECO:0000313" key="4">
    <source>
        <dbReference type="Proteomes" id="UP000199437"/>
    </source>
</evidence>
<protein>
    <submittedName>
        <fullName evidence="3">Phospholipid/cholesterol/gamma-HCH transport system substrate-binding protein</fullName>
    </submittedName>
</protein>
<dbReference type="PANTHER" id="PTHR33371">
    <property type="entry name" value="INTERMEMBRANE PHOSPHOLIPID TRANSPORT SYSTEM BINDING PROTEIN MLAD-RELATED"/>
    <property type="match status" value="1"/>
</dbReference>
<dbReference type="RefSeq" id="WP_090258000.1">
    <property type="nucleotide sequence ID" value="NZ_FOIR01000001.1"/>
</dbReference>
<dbReference type="STRING" id="1267423.SAMN05216290_1629"/>
<sequence length="323" mass="35895">MARTKEFKVGLFTLLMAAFLYIGFNYLRGLNVFSPLNTYYVKYQNISGLNKGDKVILNGLDVGTVIERKFSDAQYSEILVELAVDKTIVLTDSTFARLAKPDFLGGVEIQLILKPGGMRVLESGDTLVGDIDRGVAELLTQEGLSAANQLSSLVSKIDDVLSPFADKSDSIAMAIDNFTTFSRELVLTTRETRFTLEQLKLKMDYVTDSLVAAMGGVKPLLEEYQQLGEKLNAVNIESRLQRIDTVLMGTEQFLTKLNSGEGTLGKLMSNDSLYNNLNLAMADLDSLLIDFRYNPKRYVNVSIFGRASRPPAEGREKAKRKRN</sequence>
<proteinExistence type="predicted"/>
<dbReference type="InterPro" id="IPR052336">
    <property type="entry name" value="MlaD_Phospholipid_Transporter"/>
</dbReference>
<reference evidence="4" key="1">
    <citation type="submission" date="2016-10" db="EMBL/GenBank/DDBJ databases">
        <authorList>
            <person name="Varghese N."/>
            <person name="Submissions S."/>
        </authorList>
    </citation>
    <scope>NUCLEOTIDE SEQUENCE [LARGE SCALE GENOMIC DNA]</scope>
    <source>
        <strain evidence="4">CGMCC 1.12402</strain>
    </source>
</reference>
<feature type="transmembrane region" description="Helical" evidence="1">
    <location>
        <begin position="7"/>
        <end position="27"/>
    </location>
</feature>
<dbReference type="PANTHER" id="PTHR33371:SF4">
    <property type="entry name" value="INTERMEMBRANE PHOSPHOLIPID TRANSPORT SYSTEM BINDING PROTEIN MLAD"/>
    <property type="match status" value="1"/>
</dbReference>
<dbReference type="OrthoDB" id="9769132at2"/>
<feature type="domain" description="Mce/MlaD" evidence="2">
    <location>
        <begin position="37"/>
        <end position="112"/>
    </location>
</feature>
<accession>A0A1I0P0S1</accession>
<dbReference type="InterPro" id="IPR003399">
    <property type="entry name" value="Mce/MlaD"/>
</dbReference>
<organism evidence="3 4">
    <name type="scientific">Roseivirga pacifica</name>
    <dbReference type="NCBI Taxonomy" id="1267423"/>
    <lineage>
        <taxon>Bacteria</taxon>
        <taxon>Pseudomonadati</taxon>
        <taxon>Bacteroidota</taxon>
        <taxon>Cytophagia</taxon>
        <taxon>Cytophagales</taxon>
        <taxon>Roseivirgaceae</taxon>
        <taxon>Roseivirga</taxon>
    </lineage>
</organism>
<dbReference type="EMBL" id="FOIR01000001">
    <property type="protein sequence ID" value="SEW07742.1"/>
    <property type="molecule type" value="Genomic_DNA"/>
</dbReference>
<dbReference type="GeneID" id="99986353"/>
<gene>
    <name evidence="3" type="ORF">SAMN05216290_1629</name>
</gene>
<evidence type="ECO:0000259" key="2">
    <source>
        <dbReference type="Pfam" id="PF02470"/>
    </source>
</evidence>
<keyword evidence="4" id="KW-1185">Reference proteome</keyword>
<dbReference type="AlphaFoldDB" id="A0A1I0P0S1"/>
<keyword evidence="1" id="KW-0812">Transmembrane</keyword>
<dbReference type="Proteomes" id="UP000199437">
    <property type="component" value="Unassembled WGS sequence"/>
</dbReference>